<dbReference type="InterPro" id="IPR001789">
    <property type="entry name" value="Sig_transdc_resp-reg_receiver"/>
</dbReference>
<dbReference type="GO" id="GO:0000156">
    <property type="term" value="F:phosphorelay response regulator activity"/>
    <property type="evidence" value="ECO:0007669"/>
    <property type="project" value="InterPro"/>
</dbReference>
<evidence type="ECO:0000259" key="2">
    <source>
        <dbReference type="PROSITE" id="PS50110"/>
    </source>
</evidence>
<feature type="modified residue" description="4-aspartylphosphate" evidence="1">
    <location>
        <position position="56"/>
    </location>
</feature>
<dbReference type="PROSITE" id="PS50930">
    <property type="entry name" value="HTH_LYTTR"/>
    <property type="match status" value="1"/>
</dbReference>
<organism evidence="4 5">
    <name type="scientific">Hymenobacter actinosclerus</name>
    <dbReference type="NCBI Taxonomy" id="82805"/>
    <lineage>
        <taxon>Bacteria</taxon>
        <taxon>Pseudomonadati</taxon>
        <taxon>Bacteroidota</taxon>
        <taxon>Cytophagia</taxon>
        <taxon>Cytophagales</taxon>
        <taxon>Hymenobacteraceae</taxon>
        <taxon>Hymenobacter</taxon>
    </lineage>
</organism>
<dbReference type="Proteomes" id="UP000198697">
    <property type="component" value="Unassembled WGS sequence"/>
</dbReference>
<dbReference type="SMART" id="SM00850">
    <property type="entry name" value="LytTR"/>
    <property type="match status" value="1"/>
</dbReference>
<dbReference type="Pfam" id="PF04397">
    <property type="entry name" value="LytTR"/>
    <property type="match status" value="1"/>
</dbReference>
<dbReference type="InterPro" id="IPR046947">
    <property type="entry name" value="LytR-like"/>
</dbReference>
<feature type="domain" description="Response regulatory" evidence="2">
    <location>
        <begin position="3"/>
        <end position="116"/>
    </location>
</feature>
<dbReference type="InterPro" id="IPR007492">
    <property type="entry name" value="LytTR_DNA-bd_dom"/>
</dbReference>
<keyword evidence="5" id="KW-1185">Reference proteome</keyword>
<dbReference type="STRING" id="82805.SAMN04487998_2555"/>
<dbReference type="AlphaFoldDB" id="A0A1I0GRC9"/>
<dbReference type="OrthoDB" id="646623at2"/>
<feature type="domain" description="HTH LytTR-type" evidence="3">
    <location>
        <begin position="150"/>
        <end position="257"/>
    </location>
</feature>
<evidence type="ECO:0000256" key="1">
    <source>
        <dbReference type="PROSITE-ProRule" id="PRU00169"/>
    </source>
</evidence>
<dbReference type="PROSITE" id="PS50110">
    <property type="entry name" value="RESPONSE_REGULATORY"/>
    <property type="match status" value="1"/>
</dbReference>
<dbReference type="Gene3D" id="3.40.50.2300">
    <property type="match status" value="1"/>
</dbReference>
<dbReference type="RefSeq" id="WP_092772083.1">
    <property type="nucleotide sequence ID" value="NZ_FOHS01000003.1"/>
</dbReference>
<gene>
    <name evidence="4" type="ORF">SAMN04487998_2555</name>
</gene>
<keyword evidence="1" id="KW-0597">Phosphoprotein</keyword>
<reference evidence="5" key="1">
    <citation type="submission" date="2016-10" db="EMBL/GenBank/DDBJ databases">
        <authorList>
            <person name="Varghese N."/>
            <person name="Submissions S."/>
        </authorList>
    </citation>
    <scope>NUCLEOTIDE SEQUENCE [LARGE SCALE GENOMIC DNA]</scope>
    <source>
        <strain evidence="5">DSM 15310</strain>
    </source>
</reference>
<dbReference type="SMART" id="SM00448">
    <property type="entry name" value="REC"/>
    <property type="match status" value="1"/>
</dbReference>
<dbReference type="SUPFAM" id="SSF52172">
    <property type="entry name" value="CheY-like"/>
    <property type="match status" value="1"/>
</dbReference>
<dbReference type="PANTHER" id="PTHR37299">
    <property type="entry name" value="TRANSCRIPTIONAL REGULATOR-RELATED"/>
    <property type="match status" value="1"/>
</dbReference>
<name>A0A1I0GRC9_9BACT</name>
<protein>
    <submittedName>
        <fullName evidence="4">Two component transcriptional regulator, LytTR family</fullName>
    </submittedName>
</protein>
<evidence type="ECO:0000313" key="4">
    <source>
        <dbReference type="EMBL" id="SET73929.1"/>
    </source>
</evidence>
<accession>A0A1I0GRC9</accession>
<sequence length="258" mass="28778">MLRLLLIEDEEPALDQLRRFALRYAPDATIVGECQQVSEAADFLRQHPAPNLILSDIELLDGNVFQLFGQVAVSSPVIFITAYDSFLVQAFEQNGIAYVLKPVQYAQFAAAMQKFERLRQSFQGAALQQLAATLGAAAPVAAGPAYKQRLVSKTRQGLYLLDVAELHYFQLRHGVTHAFSGQGKSFVLNESLSQLETQLDPAQFFRLNRTEMVQFSAIDRLEPYFNDTLIVHLKGPGAVALTASTHRTPDLRRWVGLK</sequence>
<dbReference type="PANTHER" id="PTHR37299:SF1">
    <property type="entry name" value="STAGE 0 SPORULATION PROTEIN A HOMOLOG"/>
    <property type="match status" value="1"/>
</dbReference>
<dbReference type="InterPro" id="IPR011006">
    <property type="entry name" value="CheY-like_superfamily"/>
</dbReference>
<dbReference type="Gene3D" id="2.40.50.1020">
    <property type="entry name" value="LytTr DNA-binding domain"/>
    <property type="match status" value="1"/>
</dbReference>
<dbReference type="GO" id="GO:0003677">
    <property type="term" value="F:DNA binding"/>
    <property type="evidence" value="ECO:0007669"/>
    <property type="project" value="InterPro"/>
</dbReference>
<evidence type="ECO:0000259" key="3">
    <source>
        <dbReference type="PROSITE" id="PS50930"/>
    </source>
</evidence>
<dbReference type="Pfam" id="PF00072">
    <property type="entry name" value="Response_reg"/>
    <property type="match status" value="1"/>
</dbReference>
<evidence type="ECO:0000313" key="5">
    <source>
        <dbReference type="Proteomes" id="UP000198697"/>
    </source>
</evidence>
<proteinExistence type="predicted"/>
<dbReference type="EMBL" id="FOHS01000003">
    <property type="protein sequence ID" value="SET73929.1"/>
    <property type="molecule type" value="Genomic_DNA"/>
</dbReference>